<feature type="compositionally biased region" description="Basic and acidic residues" evidence="1">
    <location>
        <begin position="195"/>
        <end position="207"/>
    </location>
</feature>
<dbReference type="OrthoDB" id="40334at2759"/>
<feature type="compositionally biased region" description="Polar residues" evidence="1">
    <location>
        <begin position="445"/>
        <end position="456"/>
    </location>
</feature>
<feature type="region of interest" description="Disordered" evidence="1">
    <location>
        <begin position="536"/>
        <end position="564"/>
    </location>
</feature>
<dbReference type="EMBL" id="JAFIQS010000004">
    <property type="protein sequence ID" value="KAG5170507.1"/>
    <property type="molecule type" value="Genomic_DNA"/>
</dbReference>
<accession>A0A8H8CL48</accession>
<feature type="compositionally biased region" description="Low complexity" evidence="1">
    <location>
        <begin position="66"/>
        <end position="77"/>
    </location>
</feature>
<feature type="region of interest" description="Disordered" evidence="1">
    <location>
        <begin position="18"/>
        <end position="41"/>
    </location>
</feature>
<name>A0A8H8CL48_PSICU</name>
<dbReference type="SUPFAM" id="SSF52833">
    <property type="entry name" value="Thioredoxin-like"/>
    <property type="match status" value="1"/>
</dbReference>
<feature type="region of interest" description="Disordered" evidence="1">
    <location>
        <begin position="56"/>
        <end position="151"/>
    </location>
</feature>
<evidence type="ECO:0000256" key="1">
    <source>
        <dbReference type="SAM" id="MobiDB-lite"/>
    </source>
</evidence>
<feature type="compositionally biased region" description="Polar residues" evidence="1">
    <location>
        <begin position="102"/>
        <end position="114"/>
    </location>
</feature>
<dbReference type="InterPro" id="IPR036249">
    <property type="entry name" value="Thioredoxin-like_sf"/>
</dbReference>
<feature type="compositionally biased region" description="Polar residues" evidence="1">
    <location>
        <begin position="296"/>
        <end position="311"/>
    </location>
</feature>
<dbReference type="CDD" id="cd02970">
    <property type="entry name" value="PRX_like2"/>
    <property type="match status" value="1"/>
</dbReference>
<feature type="region of interest" description="Disordered" evidence="1">
    <location>
        <begin position="167"/>
        <end position="216"/>
    </location>
</feature>
<organism evidence="2">
    <name type="scientific">Psilocybe cubensis</name>
    <name type="common">Psychedelic mushroom</name>
    <name type="synonym">Stropharia cubensis</name>
    <dbReference type="NCBI Taxonomy" id="181762"/>
    <lineage>
        <taxon>Eukaryota</taxon>
        <taxon>Fungi</taxon>
        <taxon>Dikarya</taxon>
        <taxon>Basidiomycota</taxon>
        <taxon>Agaricomycotina</taxon>
        <taxon>Agaricomycetes</taxon>
        <taxon>Agaricomycetidae</taxon>
        <taxon>Agaricales</taxon>
        <taxon>Agaricineae</taxon>
        <taxon>Strophariaceae</taxon>
        <taxon>Psilocybe</taxon>
    </lineage>
</organism>
<dbReference type="Gene3D" id="3.40.30.10">
    <property type="entry name" value="Glutaredoxin"/>
    <property type="match status" value="1"/>
</dbReference>
<feature type="compositionally biased region" description="Low complexity" evidence="1">
    <location>
        <begin position="551"/>
        <end position="564"/>
    </location>
</feature>
<feature type="region of interest" description="Disordered" evidence="1">
    <location>
        <begin position="722"/>
        <end position="767"/>
    </location>
</feature>
<feature type="region of interest" description="Disordered" evidence="1">
    <location>
        <begin position="1049"/>
        <end position="1108"/>
    </location>
</feature>
<proteinExistence type="predicted"/>
<feature type="compositionally biased region" description="Low complexity" evidence="1">
    <location>
        <begin position="90"/>
        <end position="101"/>
    </location>
</feature>
<reference evidence="2" key="1">
    <citation type="submission" date="2021-02" db="EMBL/GenBank/DDBJ databases">
        <title>Psilocybe cubensis genome.</title>
        <authorList>
            <person name="Mckernan K.J."/>
            <person name="Crawford S."/>
            <person name="Trippe A."/>
            <person name="Kane L.T."/>
            <person name="Mclaughlin S."/>
        </authorList>
    </citation>
    <scope>NUCLEOTIDE SEQUENCE [LARGE SCALE GENOMIC DNA]</scope>
    <source>
        <strain evidence="2">MGC-MH-2018</strain>
    </source>
</reference>
<gene>
    <name evidence="2" type="ORF">JR316_004896</name>
</gene>
<feature type="region of interest" description="Disordered" evidence="1">
    <location>
        <begin position="289"/>
        <end position="311"/>
    </location>
</feature>
<sequence length="1117" mass="122918">MAVASPSSSFQDLRAATVLSGHRIPRKPPPVIDQFERYPSPDPSDPFAPLWVLRNRTSSGLPGTHSPFSPGSGPYGSLESLSNLGERRYSSSYLEYSPPSSATTQSRPHTSYNAISPPGSPLKAVSPKHKATKKAAHYTPYSQINQKGGNPVGSLQAFPRIATPCQSRTDIDLASPKSKRPWPPRNDTLGRSSQLRHDVHANDRDDNCSSESETDEDDAYIKPLFKLKSPIFLRPSTPQLYSQTKPKSNATHQRAQSVQTNGSQKLSPQTRLARIFLPRKFSFLHHDSVAPAGSRRPSTADSRTVSKSAISAPQAMVSTATLDHSRNKSHPSRGRASTISIRSEVNEMKGTDMVDIHEHHETKLSQKQTEMRNTDETRSTIINDCGGSSFKHLKRVLYPLTVTELSDKPDSDDRHRLSLSLDIDVIASSTNSKRRSSTTVCQVLNMASPQTPTGKYSSRRDGPSDTYLPQESQIPLSPSMTVVEPFLSSASNMSNANFSISAPSFATNMLDDDHKFTDPRPAPRPPMFSVKPLLLSQKRSKGNKQQRDLTTDPTTPTVPVSSTSAKCAIPPSGILFPTEWTLPTPPQITFAASLPLTCEDGTHVTFGSLFASTRTIVVFIRHFWCPLCQDYMTSLKSLVRPEMLAEWPAGSSAEAEDLRERLVKFVVISNGAHGMIPKYRQMFGLPFQVYTDPKLAVYHALGMGKDGQDCHHTHQNHRFYQYQQHQVRQKQSLGPSPTIGATEGDADGKEENKGGSAKTKRKSGGYVKHSTMGGIAMVVARAIKFGMPVWEKGGNVDQLGGEFIFGPGLTCSFAHRMQTTKGHAPIEDVLTAAGIDVSRLSRGDEPPFDSTSLSSNTESIGPDHLRSDGDLPIPPRLTPLRHQQHRRRISSLRTLKESLALNRATSTASALSAKIARKASINNGNMDNEGVHSRRQTHRYSVGVNMGVNFVSNAGIMSREEEERWMVQRQISMEKMRERKMLRRMLGRAASAQGYVADVSVASSAASSVIDVKMGRRDRLKVEDAEKVAVANKKARDELEDMEVMGKMDEDLGLDSDTDKERETSDAPGEIGPVKVDNRLGRRRTMDSFSDTASMWSRDTAPPPEGGSYVFFHDVVL</sequence>
<feature type="region of interest" description="Disordered" evidence="1">
    <location>
        <begin position="236"/>
        <end position="267"/>
    </location>
</feature>
<dbReference type="AlphaFoldDB" id="A0A8H8CL48"/>
<feature type="region of interest" description="Disordered" evidence="1">
    <location>
        <begin position="445"/>
        <end position="475"/>
    </location>
</feature>
<feature type="compositionally biased region" description="Basic and acidic residues" evidence="1">
    <location>
        <begin position="1076"/>
        <end position="1086"/>
    </location>
</feature>
<feature type="compositionally biased region" description="Polar residues" evidence="1">
    <location>
        <begin position="1087"/>
        <end position="1097"/>
    </location>
</feature>
<feature type="compositionally biased region" description="Polar residues" evidence="1">
    <location>
        <begin position="849"/>
        <end position="859"/>
    </location>
</feature>
<evidence type="ECO:0000313" key="2">
    <source>
        <dbReference type="EMBL" id="KAG5170507.1"/>
    </source>
</evidence>
<evidence type="ECO:0008006" key="3">
    <source>
        <dbReference type="Google" id="ProtNLM"/>
    </source>
</evidence>
<dbReference type="InterPro" id="IPR032801">
    <property type="entry name" value="PXL2A/B/C"/>
</dbReference>
<dbReference type="Pfam" id="PF13911">
    <property type="entry name" value="AhpC-TSA_2"/>
    <property type="match status" value="1"/>
</dbReference>
<feature type="compositionally biased region" description="Basic residues" evidence="1">
    <location>
        <begin position="126"/>
        <end position="136"/>
    </location>
</feature>
<protein>
    <recommendedName>
        <fullName evidence="3">Thioredoxin domain-containing protein</fullName>
    </recommendedName>
</protein>
<dbReference type="PANTHER" id="PTHR28630:SF3">
    <property type="entry name" value="PEROXIREDOXIN-LIKE 2C"/>
    <property type="match status" value="1"/>
</dbReference>
<comment type="caution">
    <text evidence="2">The sequence shown here is derived from an EMBL/GenBank/DDBJ whole genome shotgun (WGS) entry which is preliminary data.</text>
</comment>
<feature type="region of interest" description="Disordered" evidence="1">
    <location>
        <begin position="840"/>
        <end position="886"/>
    </location>
</feature>
<feature type="compositionally biased region" description="Low complexity" evidence="1">
    <location>
        <begin position="722"/>
        <end position="731"/>
    </location>
</feature>
<dbReference type="PANTHER" id="PTHR28630">
    <property type="match status" value="1"/>
</dbReference>